<dbReference type="InterPro" id="IPR002035">
    <property type="entry name" value="VWF_A"/>
</dbReference>
<dbReference type="EMBL" id="QFQP01000008">
    <property type="protein sequence ID" value="PZR13935.1"/>
    <property type="molecule type" value="Genomic_DNA"/>
</dbReference>
<name>A0A2W5TRI0_9BACT</name>
<organism evidence="2 3">
    <name type="scientific">Archangium gephyra</name>
    <dbReference type="NCBI Taxonomy" id="48"/>
    <lineage>
        <taxon>Bacteria</taxon>
        <taxon>Pseudomonadati</taxon>
        <taxon>Myxococcota</taxon>
        <taxon>Myxococcia</taxon>
        <taxon>Myxococcales</taxon>
        <taxon>Cystobacterineae</taxon>
        <taxon>Archangiaceae</taxon>
        <taxon>Archangium</taxon>
    </lineage>
</organism>
<protein>
    <submittedName>
        <fullName evidence="2">Gliding motility protein</fullName>
    </submittedName>
</protein>
<dbReference type="SMART" id="SM00327">
    <property type="entry name" value="VWA"/>
    <property type="match status" value="1"/>
</dbReference>
<dbReference type="NCBIfam" id="NF033757">
    <property type="entry name" value="gliding_CglB"/>
    <property type="match status" value="1"/>
</dbReference>
<dbReference type="SUPFAM" id="SSF53300">
    <property type="entry name" value="vWA-like"/>
    <property type="match status" value="1"/>
</dbReference>
<evidence type="ECO:0000313" key="3">
    <source>
        <dbReference type="Proteomes" id="UP000249061"/>
    </source>
</evidence>
<evidence type="ECO:0000313" key="2">
    <source>
        <dbReference type="EMBL" id="PZR13935.1"/>
    </source>
</evidence>
<accession>A0A2W5TRI0</accession>
<evidence type="ECO:0000259" key="1">
    <source>
        <dbReference type="PROSITE" id="PS50234"/>
    </source>
</evidence>
<dbReference type="Proteomes" id="UP000249061">
    <property type="component" value="Unassembled WGS sequence"/>
</dbReference>
<sequence>MLRERLSTTSFMRCARYGENPPRIPASRTTHGFMRTNWRVVRLLLACASACQVYDFEPVIPTTVAVGNDTENIAARALKPNVMLLVDTSGSMEDPADERLAGCRDAANVLCGYRTAACPAACPTRMQELKRAMSALLADAPTVARLGLTFYPSDAQCAPAAAIDQQLPPGTLSDDGTDEALAQQSMKIAMRLQTRAPLGGTPTGSSLRFVRDYSELNRDDLRDDFVLLLTDGLPNCNDANRNNICGCYGTGCAQSQLDACKCTDASCQFAVRCSSGCLDRDGVIEAINELRNQKIRTIVVGFGADLTQGDAPAVLNDMAIAGGFARPCANDTDCGEGACDIANGRCETAFYRARTGDELAVALRAVWDRIPNNLCTRVLAAPPEDGRFISVLLDGENVPPGSDTWTYDAGSQAVLLHGSVCDALKKSSAQRPAKLEIRSARKL</sequence>
<feature type="domain" description="VWFA" evidence="1">
    <location>
        <begin position="81"/>
        <end position="370"/>
    </location>
</feature>
<dbReference type="PROSITE" id="PS50234">
    <property type="entry name" value="VWFA"/>
    <property type="match status" value="1"/>
</dbReference>
<gene>
    <name evidence="2" type="ORF">DI536_11430</name>
</gene>
<comment type="caution">
    <text evidence="2">The sequence shown here is derived from an EMBL/GenBank/DDBJ whole genome shotgun (WGS) entry which is preliminary data.</text>
</comment>
<dbReference type="CDD" id="cd00198">
    <property type="entry name" value="vWFA"/>
    <property type="match status" value="1"/>
</dbReference>
<dbReference type="Gene3D" id="3.40.50.410">
    <property type="entry name" value="von Willebrand factor, type A domain"/>
    <property type="match status" value="1"/>
</dbReference>
<dbReference type="InterPro" id="IPR036465">
    <property type="entry name" value="vWFA_dom_sf"/>
</dbReference>
<reference evidence="2 3" key="1">
    <citation type="submission" date="2017-08" db="EMBL/GenBank/DDBJ databases">
        <title>Infants hospitalized years apart are colonized by the same room-sourced microbial strains.</title>
        <authorList>
            <person name="Brooks B."/>
            <person name="Olm M.R."/>
            <person name="Firek B.A."/>
            <person name="Baker R."/>
            <person name="Thomas B.C."/>
            <person name="Morowitz M.J."/>
            <person name="Banfield J.F."/>
        </authorList>
    </citation>
    <scope>NUCLEOTIDE SEQUENCE [LARGE SCALE GENOMIC DNA]</scope>
    <source>
        <strain evidence="2">S2_003_000_R2_14</strain>
    </source>
</reference>
<proteinExistence type="predicted"/>
<dbReference type="AlphaFoldDB" id="A0A2W5TRI0"/>